<organism evidence="1 2">
    <name type="scientific">Vermiconidia calcicola</name>
    <dbReference type="NCBI Taxonomy" id="1690605"/>
    <lineage>
        <taxon>Eukaryota</taxon>
        <taxon>Fungi</taxon>
        <taxon>Dikarya</taxon>
        <taxon>Ascomycota</taxon>
        <taxon>Pezizomycotina</taxon>
        <taxon>Dothideomycetes</taxon>
        <taxon>Dothideomycetidae</taxon>
        <taxon>Mycosphaerellales</taxon>
        <taxon>Extremaceae</taxon>
        <taxon>Vermiconidia</taxon>
    </lineage>
</organism>
<comment type="caution">
    <text evidence="1">The sequence shown here is derived from an EMBL/GenBank/DDBJ whole genome shotgun (WGS) entry which is preliminary data.</text>
</comment>
<accession>A0ACC3MGZ7</accession>
<protein>
    <submittedName>
        <fullName evidence="1">Uncharacterized protein</fullName>
    </submittedName>
</protein>
<keyword evidence="2" id="KW-1185">Reference proteome</keyword>
<name>A0ACC3MGZ7_9PEZI</name>
<proteinExistence type="predicted"/>
<reference evidence="1" key="1">
    <citation type="submission" date="2023-07" db="EMBL/GenBank/DDBJ databases">
        <title>Black Yeasts Isolated from many extreme environments.</title>
        <authorList>
            <person name="Coleine C."/>
            <person name="Stajich J.E."/>
            <person name="Selbmann L."/>
        </authorList>
    </citation>
    <scope>NUCLEOTIDE SEQUENCE</scope>
    <source>
        <strain evidence="1">CCFEE 5714</strain>
    </source>
</reference>
<evidence type="ECO:0000313" key="2">
    <source>
        <dbReference type="Proteomes" id="UP001281147"/>
    </source>
</evidence>
<sequence>MAISKQDWPDDIRQAARVWSSETHATKRRQDDNTSRLAWSNDGLYGRRRKERMRMVETYGKVLKLHESNFPTWIKMMEKLLRECGLWTGVRYPRKPYIKLSEQQQDENECKDVWAVNIMLMHINPYYLARQPIDKPVTGHDLLRQLEKGARPLRFLDLPRELRYQVYEYAIPAGKERQEFVHANYRFEVTLLDHHGPEALEEWVTLVGLRPLQYVRDLKVIMSYYRDSFDTVHVTCSPGSGLKAKVKRYRDWADILWTDKPQAHATSIEERKRREGWNGTGIVEFFTTGADGLREAIYGPWVMGDDEEEETNERDAYQVAYGKRQVEIYGGCPW</sequence>
<dbReference type="Proteomes" id="UP001281147">
    <property type="component" value="Unassembled WGS sequence"/>
</dbReference>
<evidence type="ECO:0000313" key="1">
    <source>
        <dbReference type="EMBL" id="KAK3690617.1"/>
    </source>
</evidence>
<dbReference type="EMBL" id="JAUTXU010000284">
    <property type="protein sequence ID" value="KAK3690617.1"/>
    <property type="molecule type" value="Genomic_DNA"/>
</dbReference>
<gene>
    <name evidence="1" type="ORF">LTR37_019061</name>
</gene>